<keyword evidence="12" id="KW-0119">Carbohydrate metabolism</keyword>
<evidence type="ECO:0000313" key="15">
    <source>
        <dbReference type="EMBL" id="KAJ6813872.1"/>
    </source>
</evidence>
<accession>A0AAX6FBY5</accession>
<dbReference type="InterPro" id="IPR024709">
    <property type="entry name" value="FucosylTrfase_pln"/>
</dbReference>
<keyword evidence="6 14" id="KW-0812">Transmembrane</keyword>
<dbReference type="CDD" id="cd11299">
    <property type="entry name" value="O-FucT_plant"/>
    <property type="match status" value="1"/>
</dbReference>
<evidence type="ECO:0000256" key="5">
    <source>
        <dbReference type="ARBA" id="ARBA00022679"/>
    </source>
</evidence>
<gene>
    <name evidence="15" type="ORF">M6B38_141775</name>
</gene>
<evidence type="ECO:0000256" key="12">
    <source>
        <dbReference type="ARBA" id="ARBA00023277"/>
    </source>
</evidence>
<comment type="pathway">
    <text evidence="2">Glycan metabolism.</text>
</comment>
<dbReference type="FunFam" id="3.40.50.11350:FF:000011">
    <property type="entry name" value="O-fucosyltransferase 28"/>
    <property type="match status" value="1"/>
</dbReference>
<name>A0AAX6FBY5_IRIPA</name>
<evidence type="ECO:0000256" key="4">
    <source>
        <dbReference type="ARBA" id="ARBA00022676"/>
    </source>
</evidence>
<dbReference type="PIRSF" id="PIRSF009360">
    <property type="entry name" value="UCP009360"/>
    <property type="match status" value="1"/>
</dbReference>
<keyword evidence="10" id="KW-0325">Glycoprotein</keyword>
<dbReference type="PANTHER" id="PTHR31741:SF3">
    <property type="entry name" value="O-FUCOSYLTRANSFERASE FAMILY PROTEIN"/>
    <property type="match status" value="1"/>
</dbReference>
<reference evidence="15" key="1">
    <citation type="journal article" date="2023" name="GigaByte">
        <title>Genome assembly of the bearded iris, Iris pallida Lam.</title>
        <authorList>
            <person name="Bruccoleri R.E."/>
            <person name="Oakeley E.J."/>
            <person name="Faust A.M.E."/>
            <person name="Altorfer M."/>
            <person name="Dessus-Babus S."/>
            <person name="Burckhardt D."/>
            <person name="Oertli M."/>
            <person name="Naumann U."/>
            <person name="Petersen F."/>
            <person name="Wong J."/>
        </authorList>
    </citation>
    <scope>NUCLEOTIDE SEQUENCE</scope>
    <source>
        <strain evidence="15">GSM-AAB239-AS_SAM_17_03QT</strain>
    </source>
</reference>
<keyword evidence="16" id="KW-1185">Reference proteome</keyword>
<keyword evidence="9 14" id="KW-0472">Membrane</keyword>
<protein>
    <recommendedName>
        <fullName evidence="13">O-fucosyltransferase family protein</fullName>
    </recommendedName>
</protein>
<dbReference type="EMBL" id="JANAVB010030217">
    <property type="protein sequence ID" value="KAJ6813872.1"/>
    <property type="molecule type" value="Genomic_DNA"/>
</dbReference>
<keyword evidence="8 14" id="KW-1133">Transmembrane helix</keyword>
<keyword evidence="7" id="KW-0735">Signal-anchor</keyword>
<evidence type="ECO:0000256" key="3">
    <source>
        <dbReference type="ARBA" id="ARBA00007737"/>
    </source>
</evidence>
<evidence type="ECO:0000256" key="9">
    <source>
        <dbReference type="ARBA" id="ARBA00023136"/>
    </source>
</evidence>
<evidence type="ECO:0000256" key="1">
    <source>
        <dbReference type="ARBA" id="ARBA00004606"/>
    </source>
</evidence>
<comment type="caution">
    <text evidence="15">The sequence shown here is derived from an EMBL/GenBank/DDBJ whole genome shotgun (WGS) entry which is preliminary data.</text>
</comment>
<dbReference type="GO" id="GO:0016020">
    <property type="term" value="C:membrane"/>
    <property type="evidence" value="ECO:0007669"/>
    <property type="project" value="UniProtKB-SubCell"/>
</dbReference>
<feature type="transmembrane region" description="Helical" evidence="14">
    <location>
        <begin position="33"/>
        <end position="55"/>
    </location>
</feature>
<evidence type="ECO:0000256" key="2">
    <source>
        <dbReference type="ARBA" id="ARBA00004881"/>
    </source>
</evidence>
<evidence type="ECO:0000256" key="7">
    <source>
        <dbReference type="ARBA" id="ARBA00022968"/>
    </source>
</evidence>
<organism evidence="15 16">
    <name type="scientific">Iris pallida</name>
    <name type="common">Sweet iris</name>
    <dbReference type="NCBI Taxonomy" id="29817"/>
    <lineage>
        <taxon>Eukaryota</taxon>
        <taxon>Viridiplantae</taxon>
        <taxon>Streptophyta</taxon>
        <taxon>Embryophyta</taxon>
        <taxon>Tracheophyta</taxon>
        <taxon>Spermatophyta</taxon>
        <taxon>Magnoliopsida</taxon>
        <taxon>Liliopsida</taxon>
        <taxon>Asparagales</taxon>
        <taxon>Iridaceae</taxon>
        <taxon>Iridoideae</taxon>
        <taxon>Irideae</taxon>
        <taxon>Iris</taxon>
    </lineage>
</organism>
<comment type="subcellular location">
    <subcellularLocation>
        <location evidence="1">Membrane</location>
        <topology evidence="1">Single-pass type II membrane protein</topology>
    </subcellularLocation>
</comment>
<evidence type="ECO:0000313" key="16">
    <source>
        <dbReference type="Proteomes" id="UP001140949"/>
    </source>
</evidence>
<dbReference type="GO" id="GO:0006004">
    <property type="term" value="P:fucose metabolic process"/>
    <property type="evidence" value="ECO:0007669"/>
    <property type="project" value="UniProtKB-KW"/>
</dbReference>
<evidence type="ECO:0000256" key="6">
    <source>
        <dbReference type="ARBA" id="ARBA00022692"/>
    </source>
</evidence>
<evidence type="ECO:0000256" key="10">
    <source>
        <dbReference type="ARBA" id="ARBA00023180"/>
    </source>
</evidence>
<dbReference type="GO" id="GO:0005737">
    <property type="term" value="C:cytoplasm"/>
    <property type="evidence" value="ECO:0007669"/>
    <property type="project" value="TreeGrafter"/>
</dbReference>
<comment type="similarity">
    <text evidence="3">Belongs to the glycosyltransferase GT106 family.</text>
</comment>
<reference evidence="15" key="2">
    <citation type="submission" date="2023-04" db="EMBL/GenBank/DDBJ databases">
        <authorList>
            <person name="Bruccoleri R.E."/>
            <person name="Oakeley E.J."/>
            <person name="Faust A.-M."/>
            <person name="Dessus-Babus S."/>
            <person name="Altorfer M."/>
            <person name="Burckhardt D."/>
            <person name="Oertli M."/>
            <person name="Naumann U."/>
            <person name="Petersen F."/>
            <person name="Wong J."/>
        </authorList>
    </citation>
    <scope>NUCLEOTIDE SEQUENCE</scope>
    <source>
        <strain evidence="15">GSM-AAB239-AS_SAM_17_03QT</strain>
        <tissue evidence="15">Leaf</tissue>
    </source>
</reference>
<evidence type="ECO:0000256" key="11">
    <source>
        <dbReference type="ARBA" id="ARBA00023253"/>
    </source>
</evidence>
<keyword evidence="11" id="KW-0294">Fucose metabolism</keyword>
<dbReference type="InterPro" id="IPR019378">
    <property type="entry name" value="GDP-Fuc_O-FucTrfase"/>
</dbReference>
<dbReference type="PANTHER" id="PTHR31741">
    <property type="entry name" value="OS02G0726500 PROTEIN-RELATED"/>
    <property type="match status" value="1"/>
</dbReference>
<dbReference type="Proteomes" id="UP001140949">
    <property type="component" value="Unassembled WGS sequence"/>
</dbReference>
<proteinExistence type="inferred from homology"/>
<evidence type="ECO:0000256" key="14">
    <source>
        <dbReference type="SAM" id="Phobius"/>
    </source>
</evidence>
<keyword evidence="4" id="KW-0328">Glycosyltransferase</keyword>
<dbReference type="Pfam" id="PF10250">
    <property type="entry name" value="O-FucT"/>
    <property type="match status" value="1"/>
</dbReference>
<keyword evidence="5" id="KW-0808">Transferase</keyword>
<dbReference type="AlphaFoldDB" id="A0AAX6FBY5"/>
<sequence>MVKSLPMLEAAVEGDEVAAAAAAFVISKRRRRVGMTVLSLAMLVVLFWCGVMPLISDTFRPPPILSSWPKAHFSVTAEYEDPAVTAPPIFPPERVYESNGYLMLYCNGGLNQMRAAICDMVSIARYLNLTLVIPELDKRSFWADASNFEDIFDVDHFINSIRDEVKIIKELPPELAGETPYSMEPVSWSLEKYYLEIILPLIQKHKVIRFRKTDTRLANNGLSHQLQNLRCRVNYHALKFSPHIDKLGQKLISILKKSGDFVVLHLRYEMDMLSFSGCTHGCSDDEIEELTRMRYRIDWWKYKEIISEDKRLEGLCPLTPEEASLTLQALGIPRNTTIYIAAGQIYGGERRMAALKSAFPTTVEKEMLLSSDELGPLLNHSSQMAALDYMVSLASDVFIPTYDGNMAKLVEGHRRYNKFQKSIIPNRKALVELFDLYQDENISWDQFSKAVMDAHVNRWGQPRNREVIKGQPKVEDYFYSNPQECLNSLTV</sequence>
<evidence type="ECO:0000256" key="8">
    <source>
        <dbReference type="ARBA" id="ARBA00022989"/>
    </source>
</evidence>
<evidence type="ECO:0000256" key="13">
    <source>
        <dbReference type="ARBA" id="ARBA00030350"/>
    </source>
</evidence>
<dbReference type="GO" id="GO:0016757">
    <property type="term" value="F:glycosyltransferase activity"/>
    <property type="evidence" value="ECO:0007669"/>
    <property type="project" value="UniProtKB-KW"/>
</dbReference>